<evidence type="ECO:0000256" key="13">
    <source>
        <dbReference type="ARBA" id="ARBA00034078"/>
    </source>
</evidence>
<dbReference type="Pfam" id="PF20256">
    <property type="entry name" value="MoCoBD_2"/>
    <property type="match status" value="1"/>
</dbReference>
<feature type="domain" description="FAD-binding PCMH-type" evidence="16">
    <location>
        <begin position="526"/>
        <end position="720"/>
    </location>
</feature>
<dbReference type="Gene3D" id="3.90.1170.50">
    <property type="entry name" value="Aldehyde oxidase/xanthine dehydrogenase, a/b hammerhead"/>
    <property type="match status" value="1"/>
</dbReference>
<evidence type="ECO:0000256" key="10">
    <source>
        <dbReference type="ARBA" id="ARBA00023004"/>
    </source>
</evidence>
<dbReference type="SUPFAM" id="SSF56003">
    <property type="entry name" value="Molybdenum cofactor-binding domain"/>
    <property type="match status" value="1"/>
</dbReference>
<dbReference type="SMART" id="SM01008">
    <property type="entry name" value="Ald_Xan_dh_C"/>
    <property type="match status" value="1"/>
</dbReference>
<dbReference type="InterPro" id="IPR036452">
    <property type="entry name" value="Ribo_hydro-like"/>
</dbReference>
<dbReference type="CDD" id="cd00207">
    <property type="entry name" value="fer2"/>
    <property type="match status" value="1"/>
</dbReference>
<dbReference type="InterPro" id="IPR001041">
    <property type="entry name" value="2Fe-2S_ferredoxin-type"/>
</dbReference>
<dbReference type="SUPFAM" id="SSF55447">
    <property type="entry name" value="CO dehydrogenase flavoprotein C-terminal domain-like"/>
    <property type="match status" value="1"/>
</dbReference>
<accession>A0A8A4TLL8</accession>
<dbReference type="SMART" id="SM01092">
    <property type="entry name" value="CO_deh_flav_C"/>
    <property type="match status" value="1"/>
</dbReference>
<evidence type="ECO:0000259" key="15">
    <source>
        <dbReference type="PROSITE" id="PS51085"/>
    </source>
</evidence>
<dbReference type="SUPFAM" id="SSF47741">
    <property type="entry name" value="CO dehydrogenase ISP C-domain like"/>
    <property type="match status" value="1"/>
</dbReference>
<evidence type="ECO:0000256" key="7">
    <source>
        <dbReference type="ARBA" id="ARBA00022723"/>
    </source>
</evidence>
<evidence type="ECO:0000313" key="18">
    <source>
        <dbReference type="Proteomes" id="UP000663929"/>
    </source>
</evidence>
<evidence type="ECO:0000256" key="6">
    <source>
        <dbReference type="ARBA" id="ARBA00022714"/>
    </source>
</evidence>
<dbReference type="InterPro" id="IPR037165">
    <property type="entry name" value="AldOxase/xan_DH_Mopterin-bd_sf"/>
</dbReference>
<dbReference type="InterPro" id="IPR008274">
    <property type="entry name" value="AldOxase/xan_DH_MoCoBD1"/>
</dbReference>
<gene>
    <name evidence="17" type="ORF">J3U87_00175</name>
</gene>
<dbReference type="SUPFAM" id="SSF56176">
    <property type="entry name" value="FAD-binding/transporter-associated domain-like"/>
    <property type="match status" value="1"/>
</dbReference>
<dbReference type="Pfam" id="PF01156">
    <property type="entry name" value="IU_nuc_hydro"/>
    <property type="match status" value="1"/>
</dbReference>
<dbReference type="Gene3D" id="3.90.245.10">
    <property type="entry name" value="Ribonucleoside hydrolase-like"/>
    <property type="match status" value="1"/>
</dbReference>
<dbReference type="InterPro" id="IPR036318">
    <property type="entry name" value="FAD-bd_PCMH-like_sf"/>
</dbReference>
<dbReference type="InterPro" id="IPR002346">
    <property type="entry name" value="Mopterin_DH_FAD-bd"/>
</dbReference>
<organism evidence="17 18">
    <name type="scientific">Sulfidibacter corallicola</name>
    <dbReference type="NCBI Taxonomy" id="2818388"/>
    <lineage>
        <taxon>Bacteria</taxon>
        <taxon>Pseudomonadati</taxon>
        <taxon>Acidobacteriota</taxon>
        <taxon>Holophagae</taxon>
        <taxon>Acanthopleuribacterales</taxon>
        <taxon>Acanthopleuribacteraceae</taxon>
        <taxon>Sulfidibacter</taxon>
    </lineage>
</organism>
<dbReference type="PANTHER" id="PTHR45444">
    <property type="entry name" value="XANTHINE DEHYDROGENASE"/>
    <property type="match status" value="1"/>
</dbReference>
<dbReference type="InterPro" id="IPR036683">
    <property type="entry name" value="CO_DH_flav_C_dom_sf"/>
</dbReference>
<dbReference type="GO" id="GO:0051537">
    <property type="term" value="F:2 iron, 2 sulfur cluster binding"/>
    <property type="evidence" value="ECO:0007669"/>
    <property type="project" value="UniProtKB-KW"/>
</dbReference>
<protein>
    <submittedName>
        <fullName evidence="17">Molybdopterin-dependent oxidoreductase</fullName>
    </submittedName>
</protein>
<dbReference type="Pfam" id="PF00111">
    <property type="entry name" value="Fer2"/>
    <property type="match status" value="1"/>
</dbReference>
<dbReference type="KEGG" id="scor:J3U87_00175"/>
<dbReference type="InterPro" id="IPR006058">
    <property type="entry name" value="2Fe2S_fd_BS"/>
</dbReference>
<dbReference type="InterPro" id="IPR016166">
    <property type="entry name" value="FAD-bd_PCMH"/>
</dbReference>
<dbReference type="InterPro" id="IPR016167">
    <property type="entry name" value="FAD-bd_PCMH_sub1"/>
</dbReference>
<evidence type="ECO:0000256" key="12">
    <source>
        <dbReference type="ARBA" id="ARBA00023027"/>
    </source>
</evidence>
<dbReference type="InterPro" id="IPR000674">
    <property type="entry name" value="Ald_Oxase/Xan_DH_a/b"/>
</dbReference>
<dbReference type="InterPro" id="IPR036884">
    <property type="entry name" value="2Fe-2S-bd_dom_sf"/>
</dbReference>
<keyword evidence="6" id="KW-0001">2Fe-2S</keyword>
<evidence type="ECO:0000256" key="4">
    <source>
        <dbReference type="ARBA" id="ARBA00022505"/>
    </source>
</evidence>
<dbReference type="EMBL" id="CP071793">
    <property type="protein sequence ID" value="QTD50856.1"/>
    <property type="molecule type" value="Genomic_DNA"/>
</dbReference>
<dbReference type="PROSITE" id="PS51085">
    <property type="entry name" value="2FE2S_FER_2"/>
    <property type="match status" value="1"/>
</dbReference>
<proteinExistence type="inferred from homology"/>
<dbReference type="InterPro" id="IPR016208">
    <property type="entry name" value="Ald_Oxase/xanthine_DH-like"/>
</dbReference>
<dbReference type="Gene3D" id="3.30.465.10">
    <property type="match status" value="1"/>
</dbReference>
<evidence type="ECO:0000256" key="9">
    <source>
        <dbReference type="ARBA" id="ARBA00023002"/>
    </source>
</evidence>
<comment type="cofactor">
    <cofactor evidence="2">
        <name>FAD</name>
        <dbReference type="ChEBI" id="CHEBI:57692"/>
    </cofactor>
</comment>
<keyword evidence="9" id="KW-0560">Oxidoreductase</keyword>
<dbReference type="InterPro" id="IPR036010">
    <property type="entry name" value="2Fe-2S_ferredoxin-like_sf"/>
</dbReference>
<dbReference type="InterPro" id="IPR002888">
    <property type="entry name" value="2Fe-2S-bd"/>
</dbReference>
<keyword evidence="5" id="KW-0285">Flavoprotein</keyword>
<dbReference type="InterPro" id="IPR036856">
    <property type="entry name" value="Ald_Oxase/Xan_DH_a/b_sf"/>
</dbReference>
<comment type="similarity">
    <text evidence="3">Belongs to the xanthine dehydrogenase family.</text>
</comment>
<dbReference type="PROSITE" id="PS00197">
    <property type="entry name" value="2FE2S_FER_1"/>
    <property type="match status" value="1"/>
</dbReference>
<keyword evidence="12" id="KW-0520">NAD</keyword>
<dbReference type="Proteomes" id="UP000663929">
    <property type="component" value="Chromosome"/>
</dbReference>
<keyword evidence="4" id="KW-0500">Molybdenum</keyword>
<evidence type="ECO:0000259" key="16">
    <source>
        <dbReference type="PROSITE" id="PS51387"/>
    </source>
</evidence>
<feature type="domain" description="2Fe-2S ferredoxin-type" evidence="15">
    <location>
        <begin position="318"/>
        <end position="406"/>
    </location>
</feature>
<evidence type="ECO:0000256" key="1">
    <source>
        <dbReference type="ARBA" id="ARBA00001924"/>
    </source>
</evidence>
<dbReference type="GO" id="GO:0005506">
    <property type="term" value="F:iron ion binding"/>
    <property type="evidence" value="ECO:0007669"/>
    <property type="project" value="InterPro"/>
</dbReference>
<dbReference type="RefSeq" id="WP_237380955.1">
    <property type="nucleotide sequence ID" value="NZ_CP071793.1"/>
</dbReference>
<dbReference type="Pfam" id="PF01799">
    <property type="entry name" value="Fer2_2"/>
    <property type="match status" value="1"/>
</dbReference>
<evidence type="ECO:0000256" key="8">
    <source>
        <dbReference type="ARBA" id="ARBA00022827"/>
    </source>
</evidence>
<dbReference type="SUPFAM" id="SSF54665">
    <property type="entry name" value="CO dehydrogenase molybdoprotein N-domain-like"/>
    <property type="match status" value="1"/>
</dbReference>
<dbReference type="Pfam" id="PF00941">
    <property type="entry name" value="FAD_binding_5"/>
    <property type="match status" value="1"/>
</dbReference>
<keyword evidence="18" id="KW-1185">Reference proteome</keyword>
<dbReference type="Gene3D" id="3.30.43.10">
    <property type="entry name" value="Uridine Diphospho-n-acetylenolpyruvylglucosamine Reductase, domain 2"/>
    <property type="match status" value="1"/>
</dbReference>
<reference evidence="17" key="1">
    <citation type="submission" date="2021-03" db="EMBL/GenBank/DDBJ databases">
        <title>Acanthopleuribacteraceae sp. M133.</title>
        <authorList>
            <person name="Wang G."/>
        </authorList>
    </citation>
    <scope>NUCLEOTIDE SEQUENCE</scope>
    <source>
        <strain evidence="17">M133</strain>
    </source>
</reference>
<dbReference type="GO" id="GO:0071949">
    <property type="term" value="F:FAD binding"/>
    <property type="evidence" value="ECO:0007669"/>
    <property type="project" value="InterPro"/>
</dbReference>
<dbReference type="SUPFAM" id="SSF53590">
    <property type="entry name" value="Nucleoside hydrolase"/>
    <property type="match status" value="1"/>
</dbReference>
<name>A0A8A4TLL8_SULCO</name>
<evidence type="ECO:0000256" key="3">
    <source>
        <dbReference type="ARBA" id="ARBA00006849"/>
    </source>
</evidence>
<keyword evidence="10" id="KW-0408">Iron</keyword>
<dbReference type="FunFam" id="3.10.20.30:FF:000012">
    <property type="entry name" value="Xanthine dehydrogenase/oxidase"/>
    <property type="match status" value="1"/>
</dbReference>
<comment type="cofactor">
    <cofactor evidence="1">
        <name>Mo-molybdopterin</name>
        <dbReference type="ChEBI" id="CHEBI:71302"/>
    </cofactor>
</comment>
<comment type="cofactor">
    <cofactor evidence="14">
        <name>Mo-molybdopterin cytosine dinucleotide</name>
        <dbReference type="ChEBI" id="CHEBI:71308"/>
    </cofactor>
</comment>
<dbReference type="Gene3D" id="3.30.390.50">
    <property type="entry name" value="CO dehydrogenase flavoprotein, C-terminal domain"/>
    <property type="match status" value="1"/>
</dbReference>
<dbReference type="InterPro" id="IPR016169">
    <property type="entry name" value="FAD-bd_PCMH_sub2"/>
</dbReference>
<dbReference type="InterPro" id="IPR005107">
    <property type="entry name" value="CO_DH_flav_C"/>
</dbReference>
<dbReference type="Pfam" id="PF02738">
    <property type="entry name" value="MoCoBD_1"/>
    <property type="match status" value="1"/>
</dbReference>
<sequence length="1842" mass="202570">MTEPRKFIIDTDVDIDDWMAMLFMLNHPGIEVAGITVVGTGAAHIRPGTRNALDLLMLVDKPDIPVAVGLDKPMAYDHAFPASIREPVDRLFGLTLPENPNEPLPCALDFLTEQLENDKDKVNILAIGPLTNLGTLFRQRPELAQRVERIYMMGGTVDAPGNVHDADPSIPNTTAEWNIYIDPVAAEIVFRSGAPITMVPLDASLHVPVTKDFYFRLLQNHDTDSATFVFQALTKDMDFLLSGAFYFWDPLAAALATEPAMGRPRQCRLKVVTENNDDSGQLLVDESGDPITVYFDAEAPAYYDLFLNTLNRKPSFKDSVTFMLNREQVTIQEPSPNLLLVDYLHQPEVGCTGTKLVCGEGGCGACTVMLTRWNADLGKLEKLAVNACLRPVCSLDGMVVTTTEGIGNVRRTLDEVQYAIAANNGSQCGYCTPGFVMNMFTLLQNRRGELTEKEIEDNFDGNICRCTGFRPILAGFKKFACDYKPPVPDAEICIDPNYEAPVAPFRPFDPPPEFVDYMKHPQPLQIAADGMQYFRPIDLDSVYEIKRKNAGSPAKLKLMVGNTSIGIFYRRPNYREKGLNQEIQIDLSAVPELGRTQVGAEEIVIGGAVTLSRVIALLKEVIATKPAERTRGLAAFLEHLQVVANLQVRNEASIAGNLFIAINFGFLSDVIVVLGALGARITVGSKMKGDAVYDVLALPRAESLPADSLITEIRVPLTKANEYVTSYKVRRRNEDCHAIVNAAFRVALNQHLQIDDIHLVYNGVAASYDPAVNAYGQPGFHPISADKTAASLRGEPWNQDTLQAALAAIGHEMQAYAPPDNAEGVPYRIDDTAWSYRKSLTQTLFFKFFVHVANRVCPDSVAAAVRGAGETYRRPVSQGHQIYNSYPDELPVSEPVVKLSAFMQASGEARYSHDMERPPHTLEAAFVYSLIARGIFRYVLPINTAHGNKGETVTVAQLTSFLRDWYPGFVDYVGYGDVPVKDANWIGMGADDPIFVPVEGDEVPRSVAADANANFHPAEITCIGAPLGLVVADTQETAREVAAYVRNQCIVFEATDKPLFDIEQALAADRLFPDDPPQAPSTNHIGEITRPGSSDDWLKDPGRPLVIDGKAYQVLHGIQENGFQNHFYLETMATLGVPNENKGVTLYTSTQTLADNQSAAANALGVSANDVRVVLRRDGGAFGGKQTRSSFNSTAVAVAANKLNRPVRLVLDRHTNFIMCGDRHPVHGRYHVAYDEEGHIGGLRIDMVSDGGNTYDVSFPVIDLAQLLGDNCYRIPTFRNTGQVAQTNNISNTAFRSFGTVQTINILEEAIEHVAHVLGKTPEEVREKNLYKTGRDRWTSFRITDQTLAIMAYYDFGKKVLNHLASLEGRCFEDRAAFRAAVDDPSGTFSSPEGDANFLLLCEFANTDYDFTPYLQGLKYCNIRQVWDHLKEPEQVEGAHRPGLAELREEVRAFNATNRWRKRGLSMIPLKYGVSYTGPRGTLNQGGAYIIAYADDGSVLVQHGGVESGQGIQTKMAQIAAEALDIPLTKIRMGDTDTNVIADASPTAASTGSDLNGGAVRAACLALRARLERFCEDLEEYSVYYLDYKGNAAEADKLDRRAVDLVTRNWRSHWPEVWDTVVSLAYTARINLAQSFRYKTPHYSVVDDAHPYGTPFFYFTYSAAIAVVEVDILTGQFDLLRTDILYDTGKSLNPLIDVGQVEGGFVQGVGYLTTEEMLYQRADEVPRGGFPEGAMTTVGTWDYKPPGSKTIPVDFWVQLVDNRGRQLHHRGPRLDAAAVKSSKGIGEPPLVLANTVFFALKQAVAAARADAGEASWFPLRAPASTARIQEAAGIAPDQLNLK</sequence>
<keyword evidence="11" id="KW-0411">Iron-sulfur</keyword>
<dbReference type="GO" id="GO:0016491">
    <property type="term" value="F:oxidoreductase activity"/>
    <property type="evidence" value="ECO:0007669"/>
    <property type="project" value="UniProtKB-KW"/>
</dbReference>
<dbReference type="SUPFAM" id="SSF54292">
    <property type="entry name" value="2Fe-2S ferredoxin-like"/>
    <property type="match status" value="1"/>
</dbReference>
<keyword evidence="8" id="KW-0274">FAD</keyword>
<evidence type="ECO:0000313" key="17">
    <source>
        <dbReference type="EMBL" id="QTD50856.1"/>
    </source>
</evidence>
<dbReference type="PROSITE" id="PS51387">
    <property type="entry name" value="FAD_PCMH"/>
    <property type="match status" value="1"/>
</dbReference>
<dbReference type="GO" id="GO:0016799">
    <property type="term" value="F:hydrolase activity, hydrolyzing N-glycosyl compounds"/>
    <property type="evidence" value="ECO:0007669"/>
    <property type="project" value="InterPro"/>
</dbReference>
<evidence type="ECO:0000256" key="2">
    <source>
        <dbReference type="ARBA" id="ARBA00001974"/>
    </source>
</evidence>
<dbReference type="FunFam" id="3.30.365.10:FF:000001">
    <property type="entry name" value="Xanthine dehydrogenase oxidase"/>
    <property type="match status" value="1"/>
</dbReference>
<dbReference type="PANTHER" id="PTHR45444:SF3">
    <property type="entry name" value="XANTHINE DEHYDROGENASE"/>
    <property type="match status" value="1"/>
</dbReference>
<dbReference type="Gene3D" id="3.30.365.10">
    <property type="entry name" value="Aldehyde oxidase/xanthine dehydrogenase, molybdopterin binding domain"/>
    <property type="match status" value="4"/>
</dbReference>
<dbReference type="Gene3D" id="1.10.150.120">
    <property type="entry name" value="[2Fe-2S]-binding domain"/>
    <property type="match status" value="1"/>
</dbReference>
<keyword evidence="7" id="KW-0479">Metal-binding</keyword>
<dbReference type="InterPro" id="IPR012675">
    <property type="entry name" value="Beta-grasp_dom_sf"/>
</dbReference>
<dbReference type="InterPro" id="IPR046867">
    <property type="entry name" value="AldOxase/xan_DH_MoCoBD2"/>
</dbReference>
<dbReference type="InterPro" id="IPR001910">
    <property type="entry name" value="Inosine/uridine_hydrolase_dom"/>
</dbReference>
<dbReference type="Gene3D" id="3.10.20.30">
    <property type="match status" value="1"/>
</dbReference>
<comment type="cofactor">
    <cofactor evidence="13">
        <name>[2Fe-2S] cluster</name>
        <dbReference type="ChEBI" id="CHEBI:190135"/>
    </cofactor>
</comment>
<evidence type="ECO:0000256" key="14">
    <source>
        <dbReference type="ARBA" id="ARBA00053029"/>
    </source>
</evidence>
<evidence type="ECO:0000256" key="11">
    <source>
        <dbReference type="ARBA" id="ARBA00023014"/>
    </source>
</evidence>
<dbReference type="Pfam" id="PF03450">
    <property type="entry name" value="CO_deh_flav_C"/>
    <property type="match status" value="1"/>
</dbReference>
<evidence type="ECO:0000256" key="5">
    <source>
        <dbReference type="ARBA" id="ARBA00022630"/>
    </source>
</evidence>